<sequence length="336" mass="36484">MNLYSQAGVNLSLAQDFKSQIPAIVSPSLRAEVIGNIGGFGGLFSAVFPHLRHPVLVSSIDGVGTKLIVGQMANRFEGLGEDLVNHCVNDIASLGADPLFFLDYIGCGKLDSSIFLKILQGMVKACKNAGCALLGGETAQMPGIYKEKDFDLVGAIVGVVDKENIIDGRTIRPGDIIVGLPSSGLHTNGYSLVRKLLFEQNSFDIWDIPEGFNRPLAEELLAIHRCYLQEIKLLRGLLPIKGIAHITGGGLLENLHRILPDHVDAQIHINSWPIPPLFQFLVKLGSIPREESYTVFNMGIGLCLIIAPEHQAQCLKNVDGYLIGQIVPGNRKVHLK</sequence>
<evidence type="ECO:0000256" key="9">
    <source>
        <dbReference type="ARBA" id="ARBA00032931"/>
    </source>
</evidence>
<dbReference type="Gene3D" id="3.30.1330.10">
    <property type="entry name" value="PurM-like, N-terminal domain"/>
    <property type="match status" value="1"/>
</dbReference>
<organism evidence="15 16">
    <name type="scientific">Candidatus Methylacidiphilum infernorum</name>
    <dbReference type="NCBI Taxonomy" id="511746"/>
    <lineage>
        <taxon>Bacteria</taxon>
        <taxon>Pseudomonadati</taxon>
        <taxon>Verrucomicrobiota</taxon>
        <taxon>Methylacidiphilae</taxon>
        <taxon>Methylacidiphilales</taxon>
        <taxon>Methylacidiphilaceae</taxon>
        <taxon>Methylacidiphilum (ex Ratnadevi et al. 2023)</taxon>
    </lineage>
</organism>
<evidence type="ECO:0000259" key="13">
    <source>
        <dbReference type="Pfam" id="PF00586"/>
    </source>
</evidence>
<dbReference type="Pfam" id="PF00586">
    <property type="entry name" value="AIRS"/>
    <property type="match status" value="1"/>
</dbReference>
<comment type="pathway">
    <text evidence="1 12">Purine metabolism; IMP biosynthesis via de novo pathway; 5-amino-1-(5-phospho-D-ribosyl)imidazole from N(2)-formyl-N(1)-(5-phospho-D-ribosyl)glycinamide: step 2/2.</text>
</comment>
<evidence type="ECO:0000256" key="6">
    <source>
        <dbReference type="ARBA" id="ARBA00022741"/>
    </source>
</evidence>
<evidence type="ECO:0000313" key="16">
    <source>
        <dbReference type="Proteomes" id="UP000663088"/>
    </source>
</evidence>
<comment type="similarity">
    <text evidence="2 12">Belongs to the AIR synthase family.</text>
</comment>
<comment type="catalytic activity">
    <reaction evidence="11 12">
        <text>2-formamido-N(1)-(5-O-phospho-beta-D-ribosyl)acetamidine + ATP = 5-amino-1-(5-phospho-beta-D-ribosyl)imidazole + ADP + phosphate + H(+)</text>
        <dbReference type="Rhea" id="RHEA:23032"/>
        <dbReference type="ChEBI" id="CHEBI:15378"/>
        <dbReference type="ChEBI" id="CHEBI:30616"/>
        <dbReference type="ChEBI" id="CHEBI:43474"/>
        <dbReference type="ChEBI" id="CHEBI:137981"/>
        <dbReference type="ChEBI" id="CHEBI:147287"/>
        <dbReference type="ChEBI" id="CHEBI:456216"/>
        <dbReference type="EC" id="6.3.3.1"/>
    </reaction>
</comment>
<comment type="subcellular location">
    <subcellularLocation>
        <location evidence="12">Cytoplasm</location>
    </subcellularLocation>
</comment>
<evidence type="ECO:0000256" key="3">
    <source>
        <dbReference type="ARBA" id="ARBA00013047"/>
    </source>
</evidence>
<dbReference type="InterPro" id="IPR004733">
    <property type="entry name" value="PurM_cligase"/>
</dbReference>
<feature type="domain" description="PurM-like C-terminal" evidence="14">
    <location>
        <begin position="172"/>
        <end position="331"/>
    </location>
</feature>
<evidence type="ECO:0000256" key="10">
    <source>
        <dbReference type="ARBA" id="ARBA00033093"/>
    </source>
</evidence>
<dbReference type="InterPro" id="IPR016188">
    <property type="entry name" value="PurM-like_N"/>
</dbReference>
<dbReference type="Pfam" id="PF02769">
    <property type="entry name" value="AIRS_C"/>
    <property type="match status" value="1"/>
</dbReference>
<protein>
    <recommendedName>
        <fullName evidence="4 12">Phosphoribosylformylglycinamidine cyclo-ligase</fullName>
        <ecNumber evidence="3 12">6.3.3.1</ecNumber>
    </recommendedName>
    <alternativeName>
        <fullName evidence="9 12">AIR synthase</fullName>
    </alternativeName>
    <alternativeName>
        <fullName evidence="10 12">AIRS</fullName>
    </alternativeName>
    <alternativeName>
        <fullName evidence="8 12">Phosphoribosyl-aminoimidazole synthetase</fullName>
    </alternativeName>
</protein>
<evidence type="ECO:0000256" key="2">
    <source>
        <dbReference type="ARBA" id="ARBA00010280"/>
    </source>
</evidence>
<dbReference type="SUPFAM" id="SSF56042">
    <property type="entry name" value="PurM C-terminal domain-like"/>
    <property type="match status" value="1"/>
</dbReference>
<keyword evidence="16" id="KW-1185">Reference proteome</keyword>
<evidence type="ECO:0000256" key="8">
    <source>
        <dbReference type="ARBA" id="ARBA00031908"/>
    </source>
</evidence>
<feature type="domain" description="PurM-like N-terminal" evidence="13">
    <location>
        <begin position="55"/>
        <end position="160"/>
    </location>
</feature>
<dbReference type="NCBIfam" id="TIGR00878">
    <property type="entry name" value="purM"/>
    <property type="match status" value="1"/>
</dbReference>
<evidence type="ECO:0000256" key="11">
    <source>
        <dbReference type="ARBA" id="ARBA00049057"/>
    </source>
</evidence>
<dbReference type="InterPro" id="IPR036921">
    <property type="entry name" value="PurM-like_N_sf"/>
</dbReference>
<dbReference type="Gene3D" id="3.90.650.10">
    <property type="entry name" value="PurM-like C-terminal domain"/>
    <property type="match status" value="1"/>
</dbReference>
<dbReference type="PANTHER" id="PTHR10520:SF12">
    <property type="entry name" value="TRIFUNCTIONAL PURINE BIOSYNTHETIC PROTEIN ADENOSINE-3"/>
    <property type="match status" value="1"/>
</dbReference>
<evidence type="ECO:0000256" key="12">
    <source>
        <dbReference type="HAMAP-Rule" id="MF_00741"/>
    </source>
</evidence>
<dbReference type="CDD" id="cd02196">
    <property type="entry name" value="PurM"/>
    <property type="match status" value="1"/>
</dbReference>
<keyword evidence="6 12" id="KW-0547">Nucleotide-binding</keyword>
<dbReference type="EC" id="6.3.3.1" evidence="3 12"/>
<name>A0ABX7PWC2_9BACT</name>
<keyword evidence="12" id="KW-0658">Purine biosynthesis</keyword>
<evidence type="ECO:0000256" key="5">
    <source>
        <dbReference type="ARBA" id="ARBA00022598"/>
    </source>
</evidence>
<dbReference type="PANTHER" id="PTHR10520">
    <property type="entry name" value="TRIFUNCTIONAL PURINE BIOSYNTHETIC PROTEIN ADENOSINE-3-RELATED"/>
    <property type="match status" value="1"/>
</dbReference>
<keyword evidence="12" id="KW-0963">Cytoplasm</keyword>
<evidence type="ECO:0000313" key="15">
    <source>
        <dbReference type="EMBL" id="QSR86889.1"/>
    </source>
</evidence>
<dbReference type="InterPro" id="IPR010918">
    <property type="entry name" value="PurM-like_C_dom"/>
</dbReference>
<evidence type="ECO:0000256" key="4">
    <source>
        <dbReference type="ARBA" id="ARBA00020367"/>
    </source>
</evidence>
<accession>A0ABX7PWC2</accession>
<evidence type="ECO:0000256" key="1">
    <source>
        <dbReference type="ARBA" id="ARBA00004686"/>
    </source>
</evidence>
<dbReference type="Proteomes" id="UP000663088">
    <property type="component" value="Chromosome"/>
</dbReference>
<dbReference type="SUPFAM" id="SSF55326">
    <property type="entry name" value="PurM N-terminal domain-like"/>
    <property type="match status" value="1"/>
</dbReference>
<dbReference type="RefSeq" id="WP_206847331.1">
    <property type="nucleotide sequence ID" value="NZ_CP065956.1"/>
</dbReference>
<evidence type="ECO:0000259" key="14">
    <source>
        <dbReference type="Pfam" id="PF02769"/>
    </source>
</evidence>
<keyword evidence="7 12" id="KW-0067">ATP-binding</keyword>
<dbReference type="GO" id="GO:0004641">
    <property type="term" value="F:phosphoribosylformylglycinamidine cyclo-ligase activity"/>
    <property type="evidence" value="ECO:0007669"/>
    <property type="project" value="UniProtKB-EC"/>
</dbReference>
<dbReference type="EMBL" id="CP065956">
    <property type="protein sequence ID" value="QSR86889.1"/>
    <property type="molecule type" value="Genomic_DNA"/>
</dbReference>
<proteinExistence type="inferred from homology"/>
<dbReference type="InterPro" id="IPR036676">
    <property type="entry name" value="PurM-like_C_sf"/>
</dbReference>
<dbReference type="HAMAP" id="MF_00741">
    <property type="entry name" value="AIRS"/>
    <property type="match status" value="1"/>
</dbReference>
<gene>
    <name evidence="12" type="primary">purM</name>
    <name evidence="15" type="ORF">EM20IM_00505</name>
</gene>
<evidence type="ECO:0000256" key="7">
    <source>
        <dbReference type="ARBA" id="ARBA00022840"/>
    </source>
</evidence>
<keyword evidence="5 12" id="KW-0436">Ligase</keyword>
<reference evidence="15 16" key="1">
    <citation type="submission" date="2020-12" db="EMBL/GenBank/DDBJ databases">
        <authorList>
            <person name="Awala S.I."/>
            <person name="Gwak J.-H."/>
            <person name="Kim S.-J."/>
            <person name="Rhee S.-K."/>
        </authorList>
    </citation>
    <scope>NUCLEOTIDE SEQUENCE [LARGE SCALE GENOMIC DNA]</scope>
    <source>
        <strain evidence="15 16">IT5</strain>
    </source>
</reference>